<proteinExistence type="predicted"/>
<feature type="transmembrane region" description="Helical" evidence="2">
    <location>
        <begin position="87"/>
        <end position="104"/>
    </location>
</feature>
<protein>
    <submittedName>
        <fullName evidence="3">Uncharacterized protein</fullName>
    </submittedName>
</protein>
<evidence type="ECO:0000313" key="4">
    <source>
        <dbReference type="Proteomes" id="UP001345219"/>
    </source>
</evidence>
<dbReference type="EMBL" id="JAXIOK010000013">
    <property type="protein sequence ID" value="KAK4757014.1"/>
    <property type="molecule type" value="Genomic_DNA"/>
</dbReference>
<keyword evidence="2" id="KW-0812">Transmembrane</keyword>
<keyword evidence="2" id="KW-0472">Membrane</keyword>
<accession>A0AAN7K0J2</accession>
<gene>
    <name evidence="3" type="ORF">SAY87_007141</name>
</gene>
<name>A0AAN7K0J2_9MYRT</name>
<evidence type="ECO:0000313" key="3">
    <source>
        <dbReference type="EMBL" id="KAK4757014.1"/>
    </source>
</evidence>
<keyword evidence="2" id="KW-1133">Transmembrane helix</keyword>
<reference evidence="3 4" key="1">
    <citation type="journal article" date="2023" name="Hortic Res">
        <title>Pangenome of water caltrop reveals structural variations and asymmetric subgenome divergence after allopolyploidization.</title>
        <authorList>
            <person name="Zhang X."/>
            <person name="Chen Y."/>
            <person name="Wang L."/>
            <person name="Yuan Y."/>
            <person name="Fang M."/>
            <person name="Shi L."/>
            <person name="Lu R."/>
            <person name="Comes H.P."/>
            <person name="Ma Y."/>
            <person name="Chen Y."/>
            <person name="Huang G."/>
            <person name="Zhou Y."/>
            <person name="Zheng Z."/>
            <person name="Qiu Y."/>
        </authorList>
    </citation>
    <scope>NUCLEOTIDE SEQUENCE [LARGE SCALE GENOMIC DNA]</scope>
    <source>
        <tissue evidence="3">Roots</tissue>
    </source>
</reference>
<feature type="transmembrane region" description="Helical" evidence="2">
    <location>
        <begin position="111"/>
        <end position="127"/>
    </location>
</feature>
<comment type="caution">
    <text evidence="3">The sequence shown here is derived from an EMBL/GenBank/DDBJ whole genome shotgun (WGS) entry which is preliminary data.</text>
</comment>
<dbReference type="Proteomes" id="UP001345219">
    <property type="component" value="Chromosome 6"/>
</dbReference>
<keyword evidence="4" id="KW-1185">Reference proteome</keyword>
<feature type="compositionally biased region" description="Basic and acidic residues" evidence="1">
    <location>
        <begin position="134"/>
        <end position="143"/>
    </location>
</feature>
<evidence type="ECO:0000256" key="1">
    <source>
        <dbReference type="SAM" id="MobiDB-lite"/>
    </source>
</evidence>
<feature type="region of interest" description="Disordered" evidence="1">
    <location>
        <begin position="134"/>
        <end position="153"/>
    </location>
</feature>
<evidence type="ECO:0000256" key="2">
    <source>
        <dbReference type="SAM" id="Phobius"/>
    </source>
</evidence>
<dbReference type="AlphaFoldDB" id="A0AAN7K0J2"/>
<organism evidence="3 4">
    <name type="scientific">Trapa incisa</name>
    <dbReference type="NCBI Taxonomy" id="236973"/>
    <lineage>
        <taxon>Eukaryota</taxon>
        <taxon>Viridiplantae</taxon>
        <taxon>Streptophyta</taxon>
        <taxon>Embryophyta</taxon>
        <taxon>Tracheophyta</taxon>
        <taxon>Spermatophyta</taxon>
        <taxon>Magnoliopsida</taxon>
        <taxon>eudicotyledons</taxon>
        <taxon>Gunneridae</taxon>
        <taxon>Pentapetalae</taxon>
        <taxon>rosids</taxon>
        <taxon>malvids</taxon>
        <taxon>Myrtales</taxon>
        <taxon>Lythraceae</taxon>
        <taxon>Trapa</taxon>
    </lineage>
</organism>
<sequence length="153" mass="16730">MKKRGVEKRTEMTAQKKGKRKGPLLLGMAFMRGDVLSAAAAAAGKEGREEEGRLPLIPCWPSGHHVTEHTVKRSTSDATCTLTTDEFARGVVIIIIIVIVVVPFHRYRRGIVVTVITSIIICVRNTMTNVPKDDGLGDGRHILSSEPEDDGNE</sequence>